<dbReference type="Proteomes" id="UP000305471">
    <property type="component" value="Unassembled WGS sequence"/>
</dbReference>
<evidence type="ECO:0000256" key="1">
    <source>
        <dbReference type="SAM" id="SignalP"/>
    </source>
</evidence>
<dbReference type="NCBIfam" id="NF033681">
    <property type="entry name" value="ExeM_NucH_DNase"/>
    <property type="match status" value="1"/>
</dbReference>
<dbReference type="PANTHER" id="PTHR42834:SF1">
    <property type="entry name" value="ENDONUCLEASE_EXONUCLEASE_PHOSPHATASE FAMILY PROTEIN (AFU_ORTHOLOGUE AFUA_3G09210)"/>
    <property type="match status" value="1"/>
</dbReference>
<comment type="caution">
    <text evidence="2">The sequence shown here is derived from an EMBL/GenBank/DDBJ whole genome shotgun (WGS) entry which is preliminary data.</text>
</comment>
<sequence length="864" mass="90755">MKTSLTLLSAGIISALSSTAIHANDLVISGVIDGPLTGGVPKAVELFVVNDIADLSTYGIGAANNGGGTDGEEFTFPAGSSASAGSYIYVASEIDGFTAFFGSAPDFDTSELGINGDDAIELFKDGSVIDTFGDIDTDGSGTAWEYLDGWAYRTSGQTANGGSFEAINWTYSGVDALDGSTTNADAATPFPAGTFTTEGGGDDVVDVPEEPAVELGICGADATLISAIQGSESSSAEVGNSVIIEAIVTGTRADGFFVQEETSDYDADDATSEGLFVEGSVDVATGNIVRLYGEVEENYGMTTLAMDSDVAALDCGTADAVAPVEIAMPYELDLETVEGMVVSVTDATITSTNNLWRYGEIVVSDSIKRQPSDAAAPLSDAYVAAEEASEASLLTIEDNSSSQYPDALSFFPTFSYANAIRIGDSVSAAGPLNYSFGTYRINPSDIIEVTSTREANPVVTEGNLSIATFNVLNYFNGEVDANGDVTFDYDENRGADDAVAFELQQGRIVEAIVNLNADVVGLMEIENDGFGDDSAIQSLVNAINAELGETEQYTFVATSDGSEIGTDAITVGLLYKASVVTPESDAIIVDMPVQQIDEDSVAQMRPSLLQSFVHTESGKSFLVAVNHFKSKGSQCAEDVAEAPTEITTIQGSCNALRVSAAITLGNALSDETLPERKVILGDLNAYSAEDPVAVLTDYTPESRGYTITTAVNTGMDDGASVEVESSFGYHNLAEEFDAEGFSYWFYGTEQVGSLDHVLASEAMLADAIDGAHWNINSVEAYQLQYDQALRYYADEDGYAFTDVGPFRSSDHDPFIATFDLQADVVDGGEEEEEDNDSSGGAMGGILALLAAAIGFRRRTTAVKK</sequence>
<dbReference type="GO" id="GO:0004519">
    <property type="term" value="F:endonuclease activity"/>
    <property type="evidence" value="ECO:0007669"/>
    <property type="project" value="UniProtKB-KW"/>
</dbReference>
<keyword evidence="1" id="KW-0732">Signal</keyword>
<dbReference type="InterPro" id="IPR036691">
    <property type="entry name" value="Endo/exonu/phosph_ase_sf"/>
</dbReference>
<keyword evidence="2" id="KW-0540">Nuclease</keyword>
<dbReference type="Gene3D" id="3.60.10.10">
    <property type="entry name" value="Endonuclease/exonuclease/phosphatase"/>
    <property type="match status" value="1"/>
</dbReference>
<dbReference type="OrthoDB" id="9800417at2"/>
<dbReference type="RefSeq" id="WP_136781316.1">
    <property type="nucleotide sequence ID" value="NZ_SWCO01000002.1"/>
</dbReference>
<dbReference type="EMBL" id="SWCO01000002">
    <property type="protein sequence ID" value="TKB04301.1"/>
    <property type="molecule type" value="Genomic_DNA"/>
</dbReference>
<feature type="chain" id="PRO_5020282407" evidence="1">
    <location>
        <begin position="24"/>
        <end position="864"/>
    </location>
</feature>
<keyword evidence="2" id="KW-0255">Endonuclease</keyword>
<name>A0A4U0ZD58_9ALTE</name>
<keyword evidence="3" id="KW-1185">Reference proteome</keyword>
<protein>
    <submittedName>
        <fullName evidence="2">ExeM/NucH family extracellular endonuclease</fullName>
    </submittedName>
</protein>
<dbReference type="InterPro" id="IPR047971">
    <property type="entry name" value="ExeM-like"/>
</dbReference>
<dbReference type="AlphaFoldDB" id="A0A4U0ZD58"/>
<organism evidence="2 3">
    <name type="scientific">Alteromonas portus</name>
    <dbReference type="NCBI Taxonomy" id="2565549"/>
    <lineage>
        <taxon>Bacteria</taxon>
        <taxon>Pseudomonadati</taxon>
        <taxon>Pseudomonadota</taxon>
        <taxon>Gammaproteobacteria</taxon>
        <taxon>Alteromonadales</taxon>
        <taxon>Alteromonadaceae</taxon>
        <taxon>Alteromonas/Salinimonas group</taxon>
        <taxon>Alteromonas</taxon>
    </lineage>
</organism>
<evidence type="ECO:0000313" key="2">
    <source>
        <dbReference type="EMBL" id="TKB04301.1"/>
    </source>
</evidence>
<feature type="signal peptide" evidence="1">
    <location>
        <begin position="1"/>
        <end position="23"/>
    </location>
</feature>
<keyword evidence="2" id="KW-0378">Hydrolase</keyword>
<evidence type="ECO:0000313" key="3">
    <source>
        <dbReference type="Proteomes" id="UP000305471"/>
    </source>
</evidence>
<gene>
    <name evidence="2" type="ORF">E5672_05740</name>
</gene>
<dbReference type="SUPFAM" id="SSF56219">
    <property type="entry name" value="DNase I-like"/>
    <property type="match status" value="1"/>
</dbReference>
<dbReference type="CDD" id="cd04486">
    <property type="entry name" value="YhcR_OBF_like"/>
    <property type="match status" value="1"/>
</dbReference>
<proteinExistence type="predicted"/>
<dbReference type="PANTHER" id="PTHR42834">
    <property type="entry name" value="ENDONUCLEASE/EXONUCLEASE/PHOSPHATASE FAMILY PROTEIN (AFU_ORTHOLOGUE AFUA_3G09210)"/>
    <property type="match status" value="1"/>
</dbReference>
<reference evidence="2 3" key="1">
    <citation type="submission" date="2019-04" db="EMBL/GenBank/DDBJ databases">
        <title>Alteromonas portus sp. nov., an alginate lyase-excreting marine bacterium.</title>
        <authorList>
            <person name="Huang H."/>
            <person name="Mo K."/>
            <person name="Bao S."/>
        </authorList>
    </citation>
    <scope>NUCLEOTIDE SEQUENCE [LARGE SCALE GENOMIC DNA]</scope>
    <source>
        <strain evidence="2 3">HB161718</strain>
    </source>
</reference>
<accession>A0A4U0ZD58</accession>